<dbReference type="PROSITE" id="PS50042">
    <property type="entry name" value="CNMP_BINDING_3"/>
    <property type="match status" value="1"/>
</dbReference>
<organism evidence="2 3">
    <name type="scientific">Sphingobacterium nematocida</name>
    <dbReference type="NCBI Taxonomy" id="1513896"/>
    <lineage>
        <taxon>Bacteria</taxon>
        <taxon>Pseudomonadati</taxon>
        <taxon>Bacteroidota</taxon>
        <taxon>Sphingobacteriia</taxon>
        <taxon>Sphingobacteriales</taxon>
        <taxon>Sphingobacteriaceae</taxon>
        <taxon>Sphingobacterium</taxon>
    </lineage>
</organism>
<evidence type="ECO:0000259" key="1">
    <source>
        <dbReference type="PROSITE" id="PS50042"/>
    </source>
</evidence>
<protein>
    <submittedName>
        <fullName evidence="2">cAMP-binding domain of CRP or a regulatory subunit of cAMP-dependent protein kinases</fullName>
    </submittedName>
</protein>
<dbReference type="Pfam" id="PF00027">
    <property type="entry name" value="cNMP_binding"/>
    <property type="match status" value="1"/>
</dbReference>
<dbReference type="RefSeq" id="WP_079642240.1">
    <property type="nucleotide sequence ID" value="NZ_FUZF01000003.1"/>
</dbReference>
<evidence type="ECO:0000313" key="2">
    <source>
        <dbReference type="EMBL" id="SKB56518.1"/>
    </source>
</evidence>
<dbReference type="EMBL" id="FUZF01000003">
    <property type="protein sequence ID" value="SKB56518.1"/>
    <property type="molecule type" value="Genomic_DNA"/>
</dbReference>
<dbReference type="CDD" id="cd00038">
    <property type="entry name" value="CAP_ED"/>
    <property type="match status" value="1"/>
</dbReference>
<dbReference type="InterPro" id="IPR014710">
    <property type="entry name" value="RmlC-like_jellyroll"/>
</dbReference>
<sequence>MEFVEAIQRIYPLPEEELEKLITITEQTRVEKNVILIDKDKTSKYIYFLKEGICRIYYPKEEKEAVLDFCFPGDSILSLKSYIHSTPGYEIVDALEDCVLFRIPTSKLQDLYNSSLPIANWGRKLAELETLKIEQRLMQTLFKTAYERYRDLLTKEANVVQRIKLGYIASYLGVTQVTLSRIRAEIK</sequence>
<dbReference type="Proteomes" id="UP000190150">
    <property type="component" value="Unassembled WGS sequence"/>
</dbReference>
<feature type="domain" description="Cyclic nucleotide-binding" evidence="1">
    <location>
        <begin position="9"/>
        <end position="111"/>
    </location>
</feature>
<dbReference type="SUPFAM" id="SSF51206">
    <property type="entry name" value="cAMP-binding domain-like"/>
    <property type="match status" value="1"/>
</dbReference>
<keyword evidence="2" id="KW-0808">Transferase</keyword>
<proteinExistence type="predicted"/>
<keyword evidence="2" id="KW-0418">Kinase</keyword>
<dbReference type="OrthoDB" id="680421at2"/>
<dbReference type="InterPro" id="IPR018490">
    <property type="entry name" value="cNMP-bd_dom_sf"/>
</dbReference>
<dbReference type="Gene3D" id="2.60.120.10">
    <property type="entry name" value="Jelly Rolls"/>
    <property type="match status" value="1"/>
</dbReference>
<dbReference type="STRING" id="1513896.SAMN05660841_01274"/>
<evidence type="ECO:0000313" key="3">
    <source>
        <dbReference type="Proteomes" id="UP000190150"/>
    </source>
</evidence>
<accession>A0A1T5CAP1</accession>
<dbReference type="InterPro" id="IPR000595">
    <property type="entry name" value="cNMP-bd_dom"/>
</dbReference>
<name>A0A1T5CAP1_9SPHI</name>
<dbReference type="GO" id="GO:0016301">
    <property type="term" value="F:kinase activity"/>
    <property type="evidence" value="ECO:0007669"/>
    <property type="project" value="UniProtKB-KW"/>
</dbReference>
<dbReference type="AlphaFoldDB" id="A0A1T5CAP1"/>
<reference evidence="3" key="1">
    <citation type="submission" date="2017-02" db="EMBL/GenBank/DDBJ databases">
        <authorList>
            <person name="Varghese N."/>
            <person name="Submissions S."/>
        </authorList>
    </citation>
    <scope>NUCLEOTIDE SEQUENCE [LARGE SCALE GENOMIC DNA]</scope>
    <source>
        <strain evidence="3">DSM 24091</strain>
    </source>
</reference>
<keyword evidence="3" id="KW-1185">Reference proteome</keyword>
<gene>
    <name evidence="2" type="ORF">SAMN05660841_01274</name>
</gene>